<dbReference type="OrthoDB" id="118637at2"/>
<keyword evidence="1" id="KW-0472">Membrane</keyword>
<dbReference type="SUPFAM" id="SSF55961">
    <property type="entry name" value="Bet v1-like"/>
    <property type="match status" value="1"/>
</dbReference>
<keyword evidence="3" id="KW-1185">Reference proteome</keyword>
<dbReference type="EMBL" id="CP042831">
    <property type="protein sequence ID" value="QEE50424.1"/>
    <property type="molecule type" value="Genomic_DNA"/>
</dbReference>
<sequence>MKQFYRQKTIMLAIGIILGIVYGLTARFIFESSIATVSFLVLIPVGLGVIPMLFSYQDQLNSYKWLLFIPWLSILAILGVLLLLRVEDIMCAVILAIPFFCVVTFVAFLFIFINATIANRKNKRNNRNKALGLILLPFLFYPLEQSIESPSNNYIIESEVIINAPANKIWNNIVAVDTIQDYEYNPGVLNRLGIPRPINARVTKYGLGGIRTGHFEDGLLFTETITKYDLNKEIAFSINVNTASCENKIFQKHVLQGDYFRFENAVYRLTPMPDGKIKLSLASEYNLTSNVNFYGKFWADIMIEDFQDRLLQVIANRCEE</sequence>
<proteinExistence type="predicted"/>
<evidence type="ECO:0000313" key="3">
    <source>
        <dbReference type="Proteomes" id="UP000321222"/>
    </source>
</evidence>
<keyword evidence="1" id="KW-0812">Transmembrane</keyword>
<organism evidence="2 3">
    <name type="scientific">Flavobacterium alkalisoli</name>
    <dbReference type="NCBI Taxonomy" id="2602769"/>
    <lineage>
        <taxon>Bacteria</taxon>
        <taxon>Pseudomonadati</taxon>
        <taxon>Bacteroidota</taxon>
        <taxon>Flavobacteriia</taxon>
        <taxon>Flavobacteriales</taxon>
        <taxon>Flavobacteriaceae</taxon>
        <taxon>Flavobacterium</taxon>
    </lineage>
</organism>
<name>A0A5B9FU79_9FLAO</name>
<keyword evidence="1" id="KW-1133">Transmembrane helix</keyword>
<evidence type="ECO:0000313" key="2">
    <source>
        <dbReference type="EMBL" id="QEE50424.1"/>
    </source>
</evidence>
<dbReference type="AlphaFoldDB" id="A0A5B9FU79"/>
<dbReference type="RefSeq" id="WP_147583893.1">
    <property type="nucleotide sequence ID" value="NZ_CP042831.1"/>
</dbReference>
<dbReference type="Proteomes" id="UP000321222">
    <property type="component" value="Chromosome"/>
</dbReference>
<protein>
    <recommendedName>
        <fullName evidence="4">SRPBCC family protein</fullName>
    </recommendedName>
</protein>
<dbReference type="KEGG" id="fak:FUA48_12820"/>
<feature type="transmembrane region" description="Helical" evidence="1">
    <location>
        <begin position="36"/>
        <end position="54"/>
    </location>
</feature>
<gene>
    <name evidence="2" type="ORF">FUA48_12820</name>
</gene>
<feature type="transmembrane region" description="Helical" evidence="1">
    <location>
        <begin position="66"/>
        <end position="86"/>
    </location>
</feature>
<feature type="transmembrane region" description="Helical" evidence="1">
    <location>
        <begin position="92"/>
        <end position="115"/>
    </location>
</feature>
<accession>A0A5B9FU79</accession>
<evidence type="ECO:0000256" key="1">
    <source>
        <dbReference type="SAM" id="Phobius"/>
    </source>
</evidence>
<evidence type="ECO:0008006" key="4">
    <source>
        <dbReference type="Google" id="ProtNLM"/>
    </source>
</evidence>
<feature type="transmembrane region" description="Helical" evidence="1">
    <location>
        <begin position="12"/>
        <end position="30"/>
    </location>
</feature>
<reference evidence="2 3" key="1">
    <citation type="submission" date="2019-08" db="EMBL/GenBank/DDBJ databases">
        <title>Flavobacterium alkalisoli sp. nov., isolated from rhizosphere soil of Suaeda salsa.</title>
        <authorList>
            <person name="Sun J.-Q."/>
            <person name="Xu L."/>
        </authorList>
    </citation>
    <scope>NUCLEOTIDE SEQUENCE [LARGE SCALE GENOMIC DNA]</scope>
    <source>
        <strain evidence="2 3">XS-5</strain>
    </source>
</reference>